<dbReference type="AlphaFoldDB" id="A0A9W5MY82"/>
<proteinExistence type="predicted"/>
<dbReference type="EMBL" id="ACEO02000014">
    <property type="protein sequence ID" value="EFC51097.1"/>
    <property type="molecule type" value="Genomic_DNA"/>
</dbReference>
<evidence type="ECO:0000313" key="1">
    <source>
        <dbReference type="EMBL" id="EFC51097.1"/>
    </source>
</evidence>
<gene>
    <name evidence="1" type="ORF">NEISUBOT_05428</name>
</gene>
<comment type="caution">
    <text evidence="1">The sequence shown here is derived from an EMBL/GenBank/DDBJ whole genome shotgun (WGS) entry which is preliminary data.</text>
</comment>
<evidence type="ECO:0000313" key="2">
    <source>
        <dbReference type="Proteomes" id="UP000004621"/>
    </source>
</evidence>
<dbReference type="Proteomes" id="UP000004621">
    <property type="component" value="Unassembled WGS sequence"/>
</dbReference>
<name>A0A9W5MY82_NEISU</name>
<reference evidence="1 2" key="1">
    <citation type="submission" date="2010-01" db="EMBL/GenBank/DDBJ databases">
        <authorList>
            <person name="Weinstock G."/>
            <person name="Sodergren E."/>
            <person name="Clifton S."/>
            <person name="Fulton L."/>
            <person name="Fulton B."/>
            <person name="Courtney L."/>
            <person name="Fronick C."/>
            <person name="Harrison M."/>
            <person name="Strong C."/>
            <person name="Farmer C."/>
            <person name="Delahaunty K."/>
            <person name="Markovic C."/>
            <person name="Hall O."/>
            <person name="Minx P."/>
            <person name="Tomlinson C."/>
            <person name="Mitreva M."/>
            <person name="Nelson J."/>
            <person name="Hou S."/>
            <person name="Wollam A."/>
            <person name="Pepin K.H."/>
            <person name="Johnson M."/>
            <person name="Bhonagiri V."/>
            <person name="Nash W.E."/>
            <person name="Warren W."/>
            <person name="Chinwalla A."/>
            <person name="Mardis E.R."/>
            <person name="Wilson R.K."/>
        </authorList>
    </citation>
    <scope>NUCLEOTIDE SEQUENCE [LARGE SCALE GENOMIC DNA]</scope>
    <source>
        <strain evidence="1 2">NJ9703</strain>
    </source>
</reference>
<protein>
    <submittedName>
        <fullName evidence="1">Uncharacterized protein</fullName>
    </submittedName>
</protein>
<organism evidence="1 2">
    <name type="scientific">Neisseria subflava NJ9703</name>
    <dbReference type="NCBI Taxonomy" id="546268"/>
    <lineage>
        <taxon>Bacteria</taxon>
        <taxon>Pseudomonadati</taxon>
        <taxon>Pseudomonadota</taxon>
        <taxon>Betaproteobacteria</taxon>
        <taxon>Neisseriales</taxon>
        <taxon>Neisseriaceae</taxon>
        <taxon>Neisseria</taxon>
    </lineage>
</organism>
<accession>A0A9W5MY82</accession>
<sequence>MLWSSVFLSEKGFENEIILSACLRGRQADKPDFTRGYMICLEDVDSLLWAGVCLQKNAAGKT</sequence>